<sequence>MINSQAVDHILTIQIHRPDKKNALSPSMYEQMAIAIEGASDKASEDDIKAILIEGSEGCFTSGNDVSEFVASSSKVGEINETYRFMLALLNCPLPVVAKVEGLAIGIGTTLLLHCDFVLAHENTKFAMPFINLGLVPEYASSYIIPRAGGHLLAAELLMLGDVFSAAKAEKAGIVSSIHGDDLDKATQHLLKNLSLKPKQALQQTKALLKHNHAEVKTHIDEELKWFVEAMNSDVAKEAFSAFMEKRAVNRDVYK</sequence>
<evidence type="ECO:0000313" key="5">
    <source>
        <dbReference type="EMBL" id="MFC4699250.1"/>
    </source>
</evidence>
<dbReference type="InterPro" id="IPR014748">
    <property type="entry name" value="Enoyl-CoA_hydra_C"/>
</dbReference>
<comment type="similarity">
    <text evidence="2">Belongs to the enoyl-CoA hydratase/isomerase family.</text>
</comment>
<dbReference type="PANTHER" id="PTHR43684">
    <property type="match status" value="1"/>
</dbReference>
<keyword evidence="4" id="KW-0413">Isomerase</keyword>
<keyword evidence="6" id="KW-1185">Reference proteome</keyword>
<dbReference type="InterPro" id="IPR001753">
    <property type="entry name" value="Enoyl-CoA_hydra/iso"/>
</dbReference>
<protein>
    <submittedName>
        <fullName evidence="5">Enoyl-CoA hydratase-related protein</fullName>
    </submittedName>
</protein>
<reference evidence="6" key="1">
    <citation type="journal article" date="2019" name="Int. J. Syst. Evol. Microbiol.">
        <title>The Global Catalogue of Microorganisms (GCM) 10K type strain sequencing project: providing services to taxonomists for standard genome sequencing and annotation.</title>
        <authorList>
            <consortium name="The Broad Institute Genomics Platform"/>
            <consortium name="The Broad Institute Genome Sequencing Center for Infectious Disease"/>
            <person name="Wu L."/>
            <person name="Ma J."/>
        </authorList>
    </citation>
    <scope>NUCLEOTIDE SEQUENCE [LARGE SCALE GENOMIC DNA]</scope>
    <source>
        <strain evidence="6">KACC 12507</strain>
    </source>
</reference>
<dbReference type="Pfam" id="PF00378">
    <property type="entry name" value="ECH_1"/>
    <property type="match status" value="1"/>
</dbReference>
<dbReference type="InterPro" id="IPR029045">
    <property type="entry name" value="ClpP/crotonase-like_dom_sf"/>
</dbReference>
<evidence type="ECO:0000313" key="6">
    <source>
        <dbReference type="Proteomes" id="UP001595897"/>
    </source>
</evidence>
<proteinExistence type="inferred from homology"/>
<gene>
    <name evidence="5" type="ORF">ACFO4O_03645</name>
</gene>
<evidence type="ECO:0000256" key="1">
    <source>
        <dbReference type="ARBA" id="ARBA00004275"/>
    </source>
</evidence>
<dbReference type="Gene3D" id="3.90.226.10">
    <property type="entry name" value="2-enoyl-CoA Hydratase, Chain A, domain 1"/>
    <property type="match status" value="1"/>
</dbReference>
<organism evidence="5 6">
    <name type="scientific">Glaciecola siphonariae</name>
    <dbReference type="NCBI Taxonomy" id="521012"/>
    <lineage>
        <taxon>Bacteria</taxon>
        <taxon>Pseudomonadati</taxon>
        <taxon>Pseudomonadota</taxon>
        <taxon>Gammaproteobacteria</taxon>
        <taxon>Alteromonadales</taxon>
        <taxon>Alteromonadaceae</taxon>
        <taxon>Glaciecola</taxon>
    </lineage>
</organism>
<dbReference type="Proteomes" id="UP001595897">
    <property type="component" value="Unassembled WGS sequence"/>
</dbReference>
<dbReference type="Gene3D" id="1.10.12.10">
    <property type="entry name" value="Lyase 2-enoyl-coa Hydratase, Chain A, domain 2"/>
    <property type="match status" value="1"/>
</dbReference>
<dbReference type="PANTHER" id="PTHR43684:SF1">
    <property type="entry name" value="ENOYL-COA DELTA ISOMERASE 2"/>
    <property type="match status" value="1"/>
</dbReference>
<comment type="subcellular location">
    <subcellularLocation>
        <location evidence="1">Peroxisome</location>
    </subcellularLocation>
</comment>
<name>A0ABV9LUE7_9ALTE</name>
<evidence type="ECO:0000256" key="2">
    <source>
        <dbReference type="ARBA" id="ARBA00005254"/>
    </source>
</evidence>
<keyword evidence="3" id="KW-0576">Peroxisome</keyword>
<dbReference type="InterPro" id="IPR051053">
    <property type="entry name" value="ECH/Chromodomain_protein"/>
</dbReference>
<accession>A0ABV9LUE7</accession>
<dbReference type="SUPFAM" id="SSF52096">
    <property type="entry name" value="ClpP/crotonase"/>
    <property type="match status" value="1"/>
</dbReference>
<dbReference type="RefSeq" id="WP_382406003.1">
    <property type="nucleotide sequence ID" value="NZ_JBHSGU010000002.1"/>
</dbReference>
<evidence type="ECO:0000256" key="3">
    <source>
        <dbReference type="ARBA" id="ARBA00023140"/>
    </source>
</evidence>
<dbReference type="CDD" id="cd06558">
    <property type="entry name" value="crotonase-like"/>
    <property type="match status" value="1"/>
</dbReference>
<evidence type="ECO:0000256" key="4">
    <source>
        <dbReference type="ARBA" id="ARBA00023235"/>
    </source>
</evidence>
<comment type="caution">
    <text evidence="5">The sequence shown here is derived from an EMBL/GenBank/DDBJ whole genome shotgun (WGS) entry which is preliminary data.</text>
</comment>
<dbReference type="EMBL" id="JBHSGU010000002">
    <property type="protein sequence ID" value="MFC4699250.1"/>
    <property type="molecule type" value="Genomic_DNA"/>
</dbReference>